<evidence type="ECO:0000256" key="2">
    <source>
        <dbReference type="SAM" id="Phobius"/>
    </source>
</evidence>
<proteinExistence type="predicted"/>
<name>A0A6I6L6X9_9SPHN</name>
<evidence type="ECO:0000259" key="3">
    <source>
        <dbReference type="Pfam" id="PF07589"/>
    </source>
</evidence>
<dbReference type="AlphaFoldDB" id="A0A6I6L6X9"/>
<evidence type="ECO:0000313" key="5">
    <source>
        <dbReference type="Proteomes" id="UP000428803"/>
    </source>
</evidence>
<gene>
    <name evidence="4" type="ORF">EUU25_16305</name>
</gene>
<dbReference type="NCBIfam" id="TIGR02595">
    <property type="entry name" value="PEP_CTERM"/>
    <property type="match status" value="1"/>
</dbReference>
<dbReference type="RefSeq" id="WP_222848808.1">
    <property type="nucleotide sequence ID" value="NZ_CP035733.1"/>
</dbReference>
<feature type="region of interest" description="Disordered" evidence="1">
    <location>
        <begin position="156"/>
        <end position="191"/>
    </location>
</feature>
<dbReference type="Proteomes" id="UP000428803">
    <property type="component" value="Chromosome"/>
</dbReference>
<reference evidence="5" key="1">
    <citation type="submission" date="2019-01" db="EMBL/GenBank/DDBJ databases">
        <title>Sphingorhabdus lacus sp.nov., isolated from an oligotrophic freshwater lake.</title>
        <authorList>
            <person name="Park M."/>
        </authorList>
    </citation>
    <scope>NUCLEOTIDE SEQUENCE [LARGE SCALE GENOMIC DNA]</scope>
    <source>
        <strain evidence="5">IMCC1753</strain>
    </source>
</reference>
<evidence type="ECO:0000256" key="1">
    <source>
        <dbReference type="SAM" id="MobiDB-lite"/>
    </source>
</evidence>
<keyword evidence="2" id="KW-1133">Transmembrane helix</keyword>
<sequence length="231" mass="23390">MTSSQSALSRIEGREKWIAAVIAAIFITMGFARLEDRSILEIGGNAANAMAAVATLSADDEAAEEAEEQPYITPIAQASRLSRPKARRILRDTVLPANGNGGGIAPTFTPNTNGLFGPLLDTSAGALEAFALGDNLPELALASPPSLARNPSGIFASGGIPDGGGTGGGGGDTGSGGTDSGNGGGGDGLVPAVPEPSTWMMLLLGFFMLGSVLRHRNKATRGHFAHVHSGL</sequence>
<protein>
    <submittedName>
        <fullName evidence="4">PEP-CTERM sorting domain-containing protein</fullName>
    </submittedName>
</protein>
<organism evidence="4 5">
    <name type="scientific">Sphingorhabdus lacus</name>
    <dbReference type="NCBI Taxonomy" id="392610"/>
    <lineage>
        <taxon>Bacteria</taxon>
        <taxon>Pseudomonadati</taxon>
        <taxon>Pseudomonadota</taxon>
        <taxon>Alphaproteobacteria</taxon>
        <taxon>Sphingomonadales</taxon>
        <taxon>Sphingomonadaceae</taxon>
        <taxon>Sphingorhabdus</taxon>
    </lineage>
</organism>
<dbReference type="NCBIfam" id="NF035944">
    <property type="entry name" value="PEPxxWA-CTERM"/>
    <property type="match status" value="1"/>
</dbReference>
<feature type="compositionally biased region" description="Gly residues" evidence="1">
    <location>
        <begin position="160"/>
        <end position="188"/>
    </location>
</feature>
<dbReference type="KEGG" id="slaa:EUU25_16305"/>
<accession>A0A6I6L6X9</accession>
<evidence type="ECO:0000313" key="4">
    <source>
        <dbReference type="EMBL" id="QGY82040.1"/>
    </source>
</evidence>
<dbReference type="InterPro" id="IPR013424">
    <property type="entry name" value="Ice-binding_C"/>
</dbReference>
<dbReference type="EMBL" id="CP035733">
    <property type="protein sequence ID" value="QGY82040.1"/>
    <property type="molecule type" value="Genomic_DNA"/>
</dbReference>
<feature type="domain" description="Ice-binding protein C-terminal" evidence="3">
    <location>
        <begin position="192"/>
        <end position="216"/>
    </location>
</feature>
<keyword evidence="2" id="KW-0812">Transmembrane</keyword>
<keyword evidence="5" id="KW-1185">Reference proteome</keyword>
<feature type="transmembrane region" description="Helical" evidence="2">
    <location>
        <begin position="17"/>
        <end position="34"/>
    </location>
</feature>
<dbReference type="Pfam" id="PF07589">
    <property type="entry name" value="PEP-CTERM"/>
    <property type="match status" value="1"/>
</dbReference>
<keyword evidence="2" id="KW-0472">Membrane</keyword>